<evidence type="ECO:0000313" key="3">
    <source>
        <dbReference type="Proteomes" id="UP001311915"/>
    </source>
</evidence>
<gene>
    <name evidence="2" type="ORF">R3W88_003652</name>
</gene>
<organism evidence="2 3">
    <name type="scientific">Solanum pinnatisectum</name>
    <name type="common">tansyleaf nightshade</name>
    <dbReference type="NCBI Taxonomy" id="50273"/>
    <lineage>
        <taxon>Eukaryota</taxon>
        <taxon>Viridiplantae</taxon>
        <taxon>Streptophyta</taxon>
        <taxon>Embryophyta</taxon>
        <taxon>Tracheophyta</taxon>
        <taxon>Spermatophyta</taxon>
        <taxon>Magnoliopsida</taxon>
        <taxon>eudicotyledons</taxon>
        <taxon>Gunneridae</taxon>
        <taxon>Pentapetalae</taxon>
        <taxon>asterids</taxon>
        <taxon>lamiids</taxon>
        <taxon>Solanales</taxon>
        <taxon>Solanaceae</taxon>
        <taxon>Solanoideae</taxon>
        <taxon>Solaneae</taxon>
        <taxon>Solanum</taxon>
    </lineage>
</organism>
<name>A0AAV9MSV1_9SOLN</name>
<dbReference type="SUPFAM" id="SSF56574">
    <property type="entry name" value="Serpins"/>
    <property type="match status" value="1"/>
</dbReference>
<comment type="caution">
    <text evidence="2">The sequence shown here is derived from an EMBL/GenBank/DDBJ whole genome shotgun (WGS) entry which is preliminary data.</text>
</comment>
<proteinExistence type="inferred from homology"/>
<dbReference type="Proteomes" id="UP001311915">
    <property type="component" value="Unassembled WGS sequence"/>
</dbReference>
<comment type="similarity">
    <text evidence="1">Belongs to the serpin family.</text>
</comment>
<dbReference type="EMBL" id="JAWPEI010000001">
    <property type="protein sequence ID" value="KAK4739955.1"/>
    <property type="molecule type" value="Genomic_DNA"/>
</dbReference>
<keyword evidence="3" id="KW-1185">Reference proteome</keyword>
<dbReference type="PANTHER" id="PTHR11461">
    <property type="entry name" value="SERINE PROTEASE INHIBITOR, SERPIN"/>
    <property type="match status" value="1"/>
</dbReference>
<evidence type="ECO:0000313" key="2">
    <source>
        <dbReference type="EMBL" id="KAK4739955.1"/>
    </source>
</evidence>
<dbReference type="Gene3D" id="2.30.39.10">
    <property type="entry name" value="Alpha-1-antitrypsin, domain 1"/>
    <property type="match status" value="2"/>
</dbReference>
<evidence type="ECO:0000256" key="1">
    <source>
        <dbReference type="ARBA" id="ARBA00009500"/>
    </source>
</evidence>
<sequence>MYFILPDAHDGLSALFDKISTQPGLLNHHVRFRKVSVDKFLIPKFKIIFEFEASNILNGLGLTLQMSFIEVNEEGNEAVVVMVTLIMPMSLFIEKEIDFVADHPFIYVPYKR</sequence>
<dbReference type="InterPro" id="IPR042185">
    <property type="entry name" value="Serpin_sf_2"/>
</dbReference>
<dbReference type="InterPro" id="IPR042178">
    <property type="entry name" value="Serpin_sf_1"/>
</dbReference>
<dbReference type="AlphaFoldDB" id="A0AAV9MSV1"/>
<dbReference type="PANTHER" id="PTHR11461:SF326">
    <property type="entry name" value="SERPIN-ZX-LIKE"/>
    <property type="match status" value="1"/>
</dbReference>
<evidence type="ECO:0008006" key="4">
    <source>
        <dbReference type="Google" id="ProtNLM"/>
    </source>
</evidence>
<dbReference type="Gene3D" id="3.30.497.10">
    <property type="entry name" value="Antithrombin, subunit I, domain 2"/>
    <property type="match status" value="1"/>
</dbReference>
<dbReference type="GO" id="GO:0005615">
    <property type="term" value="C:extracellular space"/>
    <property type="evidence" value="ECO:0007669"/>
    <property type="project" value="InterPro"/>
</dbReference>
<accession>A0AAV9MSV1</accession>
<dbReference type="GO" id="GO:0004867">
    <property type="term" value="F:serine-type endopeptidase inhibitor activity"/>
    <property type="evidence" value="ECO:0007669"/>
    <property type="project" value="InterPro"/>
</dbReference>
<dbReference type="InterPro" id="IPR036186">
    <property type="entry name" value="Serpin_sf"/>
</dbReference>
<reference evidence="2 3" key="1">
    <citation type="submission" date="2023-10" db="EMBL/GenBank/DDBJ databases">
        <title>Genome-Wide Identification Analysis in wild type Solanum Pinnatisectum Reveals Some Genes Defensing Phytophthora Infestans.</title>
        <authorList>
            <person name="Sun C."/>
        </authorList>
    </citation>
    <scope>NUCLEOTIDE SEQUENCE [LARGE SCALE GENOMIC DNA]</scope>
    <source>
        <strain evidence="2">LQN</strain>
        <tissue evidence="2">Leaf</tissue>
    </source>
</reference>
<protein>
    <recommendedName>
        <fullName evidence="4">Serpin domain-containing protein</fullName>
    </recommendedName>
</protein>
<dbReference type="InterPro" id="IPR000215">
    <property type="entry name" value="Serpin_fam"/>
</dbReference>